<dbReference type="PANTHER" id="PTHR48027">
    <property type="entry name" value="HETEROGENEOUS NUCLEAR RIBONUCLEOPROTEIN 87F-RELATED"/>
    <property type="match status" value="1"/>
</dbReference>
<evidence type="ECO:0000256" key="2">
    <source>
        <dbReference type="PROSITE-ProRule" id="PRU00176"/>
    </source>
</evidence>
<keyword evidence="1 2" id="KW-0694">RNA-binding</keyword>
<dbReference type="Gene3D" id="3.30.70.330">
    <property type="match status" value="3"/>
</dbReference>
<feature type="domain" description="RRM" evidence="4">
    <location>
        <begin position="394"/>
        <end position="466"/>
    </location>
</feature>
<gene>
    <name evidence="5" type="primary">LOC106116980</name>
</gene>
<dbReference type="InterPro" id="IPR035979">
    <property type="entry name" value="RBD_domain_sf"/>
</dbReference>
<feature type="domain" description="RRM" evidence="4">
    <location>
        <begin position="21"/>
        <end position="100"/>
    </location>
</feature>
<evidence type="ECO:0000256" key="3">
    <source>
        <dbReference type="SAM" id="MobiDB-lite"/>
    </source>
</evidence>
<dbReference type="GO" id="GO:0003723">
    <property type="term" value="F:RNA binding"/>
    <property type="evidence" value="ECO:0007669"/>
    <property type="project" value="UniProtKB-UniRule"/>
</dbReference>
<name>A0AAJ6Z721_PAPXU</name>
<dbReference type="Pfam" id="PF00076">
    <property type="entry name" value="RRM_1"/>
    <property type="match status" value="3"/>
</dbReference>
<protein>
    <submittedName>
        <fullName evidence="5">RNA-binding protein 45</fullName>
    </submittedName>
</protein>
<dbReference type="InterPro" id="IPR034203">
    <property type="entry name" value="RBM45_RRM1"/>
</dbReference>
<reference evidence="5" key="1">
    <citation type="submission" date="2025-08" db="UniProtKB">
        <authorList>
            <consortium name="RefSeq"/>
        </authorList>
    </citation>
    <scope>IDENTIFICATION</scope>
</reference>
<dbReference type="CDD" id="cd12366">
    <property type="entry name" value="RRM1_RBM45"/>
    <property type="match status" value="1"/>
</dbReference>
<dbReference type="InterPro" id="IPR000504">
    <property type="entry name" value="RRM_dom"/>
</dbReference>
<sequence length="502" mass="57517">MSTWNQMLRNDERKEDKPPHSRIFVVCGKQSKEEDLRPPFEQFGTIEDIYLPKDRATGEPKGVAYIKYNKTSSAALAIQELHLKTLRSDSKPIKVMVAVNRNDANSSSEDRYTRLFIKVHKEATESEIKQHFFNFGYVESVHLQKDKFTEANKGFAYVHYKTFYDAAKAYEECDRKYRPMFATPKEELKRSRNSLEMDSFHSSNSPCRENHIERYHSRDDTRRDILNGVTLTKPFDFNRVNVKCYPPVPQRYIEQLFNVVPGMKNCQYTLDTYNGVCKVNITYETEKQAAFASERLNNFEFPSGEVLTVWPDKNPLNKAAAELSSIVNNFKNAIDAGSPNLVQLADAIAQASTLIKVVTCTPEISEELEYDVNYCSVPLPPPQPLANNNSRVVQRCFIVCKPQPPPSSVLRDVFCRFGDLIHVSTFPNKIFGFAKYASIKSAQEAIKCLNGAVVCGIRLKVMEADEKPTKSDDDHRINDDEQSDNRDNDIDRKRIRLIDRSE</sequence>
<proteinExistence type="predicted"/>
<dbReference type="AlphaFoldDB" id="A0AAJ6Z721"/>
<accession>A0AAJ6Z721</accession>
<evidence type="ECO:0000313" key="5">
    <source>
        <dbReference type="RefSeq" id="XP_013166497.1"/>
    </source>
</evidence>
<organism evidence="5">
    <name type="scientific">Papilio xuthus</name>
    <name type="common">Asian swallowtail butterfly</name>
    <dbReference type="NCBI Taxonomy" id="66420"/>
    <lineage>
        <taxon>Eukaryota</taxon>
        <taxon>Metazoa</taxon>
        <taxon>Ecdysozoa</taxon>
        <taxon>Arthropoda</taxon>
        <taxon>Hexapoda</taxon>
        <taxon>Insecta</taxon>
        <taxon>Pterygota</taxon>
        <taxon>Neoptera</taxon>
        <taxon>Endopterygota</taxon>
        <taxon>Lepidoptera</taxon>
        <taxon>Glossata</taxon>
        <taxon>Ditrysia</taxon>
        <taxon>Papilionoidea</taxon>
        <taxon>Papilionidae</taxon>
        <taxon>Papilioninae</taxon>
        <taxon>Papilio</taxon>
    </lineage>
</organism>
<dbReference type="PROSITE" id="PS50102">
    <property type="entry name" value="RRM"/>
    <property type="match status" value="3"/>
</dbReference>
<evidence type="ECO:0000259" key="4">
    <source>
        <dbReference type="PROSITE" id="PS50102"/>
    </source>
</evidence>
<evidence type="ECO:0000256" key="1">
    <source>
        <dbReference type="ARBA" id="ARBA00022884"/>
    </source>
</evidence>
<dbReference type="InterPro" id="IPR052462">
    <property type="entry name" value="SLIRP/GR-RBP-like"/>
</dbReference>
<dbReference type="Proteomes" id="UP000694872">
    <property type="component" value="Unplaced"/>
</dbReference>
<dbReference type="GeneID" id="106116980"/>
<dbReference type="RefSeq" id="XP_013166497.1">
    <property type="nucleotide sequence ID" value="XM_013311043.1"/>
</dbReference>
<dbReference type="KEGG" id="pxu:106116980"/>
<dbReference type="SUPFAM" id="SSF54928">
    <property type="entry name" value="RNA-binding domain, RBD"/>
    <property type="match status" value="4"/>
</dbReference>
<dbReference type="SMART" id="SM00360">
    <property type="entry name" value="RRM"/>
    <property type="match status" value="3"/>
</dbReference>
<feature type="region of interest" description="Disordered" evidence="3">
    <location>
        <begin position="466"/>
        <end position="502"/>
    </location>
</feature>
<dbReference type="InterPro" id="IPR012677">
    <property type="entry name" value="Nucleotide-bd_a/b_plait_sf"/>
</dbReference>
<feature type="domain" description="RRM" evidence="4">
    <location>
        <begin position="113"/>
        <end position="187"/>
    </location>
</feature>